<dbReference type="SUPFAM" id="SSF46689">
    <property type="entry name" value="Homeodomain-like"/>
    <property type="match status" value="2"/>
</dbReference>
<gene>
    <name evidence="5" type="ORF">AWU65_22855</name>
</gene>
<evidence type="ECO:0000313" key="6">
    <source>
        <dbReference type="Proteomes" id="UP000076796"/>
    </source>
</evidence>
<dbReference type="SUPFAM" id="SSF51215">
    <property type="entry name" value="Regulatory protein AraC"/>
    <property type="match status" value="1"/>
</dbReference>
<dbReference type="GeneID" id="97555875"/>
<dbReference type="Pfam" id="PF02311">
    <property type="entry name" value="AraC_binding"/>
    <property type="match status" value="1"/>
</dbReference>
<dbReference type="InterPro" id="IPR018062">
    <property type="entry name" value="HTH_AraC-typ_CS"/>
</dbReference>
<evidence type="ECO:0000256" key="3">
    <source>
        <dbReference type="ARBA" id="ARBA00023163"/>
    </source>
</evidence>
<dbReference type="RefSeq" id="WP_063479424.1">
    <property type="nucleotide sequence ID" value="NZ_CP147845.1"/>
</dbReference>
<dbReference type="GO" id="GO:0003700">
    <property type="term" value="F:DNA-binding transcription factor activity"/>
    <property type="evidence" value="ECO:0007669"/>
    <property type="project" value="InterPro"/>
</dbReference>
<dbReference type="InterPro" id="IPR037923">
    <property type="entry name" value="HTH-like"/>
</dbReference>
<reference evidence="5" key="1">
    <citation type="journal article" date="2016" name="Genome Announc.">
        <title>Draft genomes of two strains of Paenibacillus glucanolyticus with capability to degrade lignocellulose.</title>
        <authorList>
            <person name="Mathews S.L."/>
            <person name="Pawlak J."/>
            <person name="Grunden A.M."/>
        </authorList>
    </citation>
    <scope>NUCLEOTIDE SEQUENCE [LARGE SCALE GENOMIC DNA]</scope>
    <source>
        <strain evidence="5">SLM1</strain>
    </source>
</reference>
<dbReference type="OrthoDB" id="337756at2"/>
<keyword evidence="2" id="KW-0238">DNA-binding</keyword>
<protein>
    <submittedName>
        <fullName evidence="5">AraC family transcriptional regulator</fullName>
    </submittedName>
</protein>
<dbReference type="PANTHER" id="PTHR43280">
    <property type="entry name" value="ARAC-FAMILY TRANSCRIPTIONAL REGULATOR"/>
    <property type="match status" value="1"/>
</dbReference>
<evidence type="ECO:0000259" key="4">
    <source>
        <dbReference type="PROSITE" id="PS01124"/>
    </source>
</evidence>
<keyword evidence="1" id="KW-0805">Transcription regulation</keyword>
<dbReference type="Gene3D" id="2.60.120.10">
    <property type="entry name" value="Jelly Rolls"/>
    <property type="match status" value="1"/>
</dbReference>
<dbReference type="PANTHER" id="PTHR43280:SF28">
    <property type="entry name" value="HTH-TYPE TRANSCRIPTIONAL ACTIVATOR RHAS"/>
    <property type="match status" value="1"/>
</dbReference>
<comment type="caution">
    <text evidence="5">The sequence shown here is derived from an EMBL/GenBank/DDBJ whole genome shotgun (WGS) entry which is preliminary data.</text>
</comment>
<dbReference type="PROSITE" id="PS00041">
    <property type="entry name" value="HTH_ARAC_FAMILY_1"/>
    <property type="match status" value="1"/>
</dbReference>
<dbReference type="AlphaFoldDB" id="A0A163LXU4"/>
<dbReference type="EMBL" id="LWMH01000001">
    <property type="protein sequence ID" value="KZS48567.1"/>
    <property type="molecule type" value="Genomic_DNA"/>
</dbReference>
<dbReference type="InterPro" id="IPR014710">
    <property type="entry name" value="RmlC-like_jellyroll"/>
</dbReference>
<dbReference type="Proteomes" id="UP000076796">
    <property type="component" value="Unassembled WGS sequence"/>
</dbReference>
<dbReference type="STRING" id="59843.A3958_22115"/>
<dbReference type="GO" id="GO:0043565">
    <property type="term" value="F:sequence-specific DNA binding"/>
    <property type="evidence" value="ECO:0007669"/>
    <property type="project" value="InterPro"/>
</dbReference>
<dbReference type="Pfam" id="PF12833">
    <property type="entry name" value="HTH_18"/>
    <property type="match status" value="1"/>
</dbReference>
<dbReference type="InterPro" id="IPR003313">
    <property type="entry name" value="AraC-bd"/>
</dbReference>
<name>A0A163LXU4_9BACL</name>
<evidence type="ECO:0000256" key="2">
    <source>
        <dbReference type="ARBA" id="ARBA00023125"/>
    </source>
</evidence>
<dbReference type="SMART" id="SM00342">
    <property type="entry name" value="HTH_ARAC"/>
    <property type="match status" value="1"/>
</dbReference>
<proteinExistence type="predicted"/>
<evidence type="ECO:0000313" key="5">
    <source>
        <dbReference type="EMBL" id="KZS48567.1"/>
    </source>
</evidence>
<organism evidence="5 6">
    <name type="scientific">Paenibacillus glucanolyticus</name>
    <dbReference type="NCBI Taxonomy" id="59843"/>
    <lineage>
        <taxon>Bacteria</taxon>
        <taxon>Bacillati</taxon>
        <taxon>Bacillota</taxon>
        <taxon>Bacilli</taxon>
        <taxon>Bacillales</taxon>
        <taxon>Paenibacillaceae</taxon>
        <taxon>Paenibacillus</taxon>
    </lineage>
</organism>
<dbReference type="PROSITE" id="PS01124">
    <property type="entry name" value="HTH_ARAC_FAMILY_2"/>
    <property type="match status" value="1"/>
</dbReference>
<dbReference type="InterPro" id="IPR009057">
    <property type="entry name" value="Homeodomain-like_sf"/>
</dbReference>
<feature type="domain" description="HTH araC/xylS-type" evidence="4">
    <location>
        <begin position="190"/>
        <end position="288"/>
    </location>
</feature>
<keyword evidence="6" id="KW-1185">Reference proteome</keyword>
<dbReference type="Gene3D" id="1.10.10.60">
    <property type="entry name" value="Homeodomain-like"/>
    <property type="match status" value="2"/>
</dbReference>
<sequence>MQKQPSSYEIIGQPYLLPPTFPVDWIGNHVQNDADITYLHYHNCLEIGYCHEGSGVFFVEDKILPYSKGDVSIIFPGQLHLAQSVKSQVSRWDFCFLDPNALLGTAHPRSWNAPAPAGFANIISPGDAPDITLMTEYLMKELSQQLSGYESAVKGCLWTLMTLITRIIDQMADDTPVVGAADRNSMNTISKSLEYISQHYMEPIHIHELAAVCSLSVTHFRRTFRVCMGMAPLDYLHNVRMQMASALLSHTDSSILSISQEVGYATISSFNRHFKHWTGIAPSKWRAIKKQGKQPMKP</sequence>
<evidence type="ECO:0000256" key="1">
    <source>
        <dbReference type="ARBA" id="ARBA00023015"/>
    </source>
</evidence>
<accession>A0A163LXU4</accession>
<keyword evidence="3" id="KW-0804">Transcription</keyword>
<dbReference type="InterPro" id="IPR018060">
    <property type="entry name" value="HTH_AraC"/>
</dbReference>